<evidence type="ECO:0000313" key="3">
    <source>
        <dbReference type="EMBL" id="RKP12704.1"/>
    </source>
</evidence>
<dbReference type="EMBL" id="KZ988234">
    <property type="protein sequence ID" value="RKP12704.1"/>
    <property type="molecule type" value="Genomic_DNA"/>
</dbReference>
<dbReference type="Pfam" id="PF13649">
    <property type="entry name" value="Methyltransf_25"/>
    <property type="match status" value="1"/>
</dbReference>
<dbReference type="GO" id="GO:0032259">
    <property type="term" value="P:methylation"/>
    <property type="evidence" value="ECO:0007669"/>
    <property type="project" value="UniProtKB-KW"/>
</dbReference>
<dbReference type="Proteomes" id="UP000267251">
    <property type="component" value="Unassembled WGS sequence"/>
</dbReference>
<evidence type="ECO:0000259" key="2">
    <source>
        <dbReference type="Pfam" id="PF13649"/>
    </source>
</evidence>
<organism evidence="3 4">
    <name type="scientific">Piptocephalis cylindrospora</name>
    <dbReference type="NCBI Taxonomy" id="1907219"/>
    <lineage>
        <taxon>Eukaryota</taxon>
        <taxon>Fungi</taxon>
        <taxon>Fungi incertae sedis</taxon>
        <taxon>Zoopagomycota</taxon>
        <taxon>Zoopagomycotina</taxon>
        <taxon>Zoopagomycetes</taxon>
        <taxon>Zoopagales</taxon>
        <taxon>Piptocephalidaceae</taxon>
        <taxon>Piptocephalis</taxon>
    </lineage>
</organism>
<dbReference type="GO" id="GO:0008168">
    <property type="term" value="F:methyltransferase activity"/>
    <property type="evidence" value="ECO:0007669"/>
    <property type="project" value="UniProtKB-KW"/>
</dbReference>
<feature type="compositionally biased region" description="Low complexity" evidence="1">
    <location>
        <begin position="14"/>
        <end position="49"/>
    </location>
</feature>
<gene>
    <name evidence="3" type="ORF">BJ684DRAFT_20771</name>
</gene>
<accession>A0A4P9Y206</accession>
<keyword evidence="3" id="KW-0808">Transferase</keyword>
<dbReference type="OrthoDB" id="2013972at2759"/>
<dbReference type="AlphaFoldDB" id="A0A4P9Y206"/>
<sequence>MTNPQYPHHYSVTSSHGSQDNSSTSQSSKHNKSSSISNPSSSQSPTNSGLDVETVASDAVSYVSSTASEFDYVIQDGRALLVGSNSLLPQDLEEFDRADMSHGVLKYLCRTNHVAPLPWNTHRIFEMGCGSGLWCKEMALEFPRAEIIGCDMTEAGFRDPEEMPPNVILEYGNILEGLKYMDEEFDYTHQRAIWAIPTKDWPRTLDTLYRITAPMGTCEVAEAIGMCYPPDHPVCAKINRWVIEAHAYRGIDLRDGARIASMMDEAGFVHVREVNVNIPFGEWKGIPGRVMSRSWLRFLNGVRTSPKGREMPETEFRQMLADLEAEMSNPYGLKIYCPMYFVFGRRPAPGWR</sequence>
<reference evidence="4" key="1">
    <citation type="journal article" date="2018" name="Nat. Microbiol.">
        <title>Leveraging single-cell genomics to expand the fungal tree of life.</title>
        <authorList>
            <person name="Ahrendt S.R."/>
            <person name="Quandt C.A."/>
            <person name="Ciobanu D."/>
            <person name="Clum A."/>
            <person name="Salamov A."/>
            <person name="Andreopoulos B."/>
            <person name="Cheng J.F."/>
            <person name="Woyke T."/>
            <person name="Pelin A."/>
            <person name="Henrissat B."/>
            <person name="Reynolds N.K."/>
            <person name="Benny G.L."/>
            <person name="Smith M.E."/>
            <person name="James T.Y."/>
            <person name="Grigoriev I.V."/>
        </authorList>
    </citation>
    <scope>NUCLEOTIDE SEQUENCE [LARGE SCALE GENOMIC DNA]</scope>
</reference>
<proteinExistence type="predicted"/>
<dbReference type="InterPro" id="IPR041698">
    <property type="entry name" value="Methyltransf_25"/>
</dbReference>
<feature type="domain" description="Methyltransferase" evidence="2">
    <location>
        <begin position="124"/>
        <end position="216"/>
    </location>
</feature>
<keyword evidence="4" id="KW-1185">Reference proteome</keyword>
<dbReference type="Gene3D" id="3.40.50.150">
    <property type="entry name" value="Vaccinia Virus protein VP39"/>
    <property type="match status" value="1"/>
</dbReference>
<evidence type="ECO:0000313" key="4">
    <source>
        <dbReference type="Proteomes" id="UP000267251"/>
    </source>
</evidence>
<dbReference type="PANTHER" id="PTHR43591">
    <property type="entry name" value="METHYLTRANSFERASE"/>
    <property type="match status" value="1"/>
</dbReference>
<dbReference type="SUPFAM" id="SSF53335">
    <property type="entry name" value="S-adenosyl-L-methionine-dependent methyltransferases"/>
    <property type="match status" value="1"/>
</dbReference>
<feature type="region of interest" description="Disordered" evidence="1">
    <location>
        <begin position="1"/>
        <end position="50"/>
    </location>
</feature>
<keyword evidence="3" id="KW-0489">Methyltransferase</keyword>
<dbReference type="CDD" id="cd02440">
    <property type="entry name" value="AdoMet_MTases"/>
    <property type="match status" value="1"/>
</dbReference>
<dbReference type="InterPro" id="IPR029063">
    <property type="entry name" value="SAM-dependent_MTases_sf"/>
</dbReference>
<protein>
    <submittedName>
        <fullName evidence="3">S-adenosyl-L-methionine-dependent methyltransferase</fullName>
    </submittedName>
</protein>
<evidence type="ECO:0000256" key="1">
    <source>
        <dbReference type="SAM" id="MobiDB-lite"/>
    </source>
</evidence>
<name>A0A4P9Y206_9FUNG</name>
<dbReference type="PANTHER" id="PTHR43591:SF24">
    <property type="entry name" value="2-METHOXY-6-POLYPRENYL-1,4-BENZOQUINOL METHYLASE, MITOCHONDRIAL"/>
    <property type="match status" value="1"/>
</dbReference>